<evidence type="ECO:0000313" key="1">
    <source>
        <dbReference type="EMBL" id="GFO38196.1"/>
    </source>
</evidence>
<proteinExistence type="predicted"/>
<dbReference type="EMBL" id="BLXT01007309">
    <property type="protein sequence ID" value="GFO38196.1"/>
    <property type="molecule type" value="Genomic_DNA"/>
</dbReference>
<sequence>MSTSASAPSWRQSSVGELPLIPRWAPVMESWVTDITYPRNDFGRITCLQLIFLPGSSNLRYTMPLIFLKKAVLFPFRAAPWDEKSL</sequence>
<dbReference type="AlphaFoldDB" id="A0AAV4D278"/>
<gene>
    <name evidence="1" type="ORF">PoB_006470100</name>
</gene>
<comment type="caution">
    <text evidence="1">The sequence shown here is derived from an EMBL/GenBank/DDBJ whole genome shotgun (WGS) entry which is preliminary data.</text>
</comment>
<keyword evidence="2" id="KW-1185">Reference proteome</keyword>
<name>A0AAV4D278_9GAST</name>
<evidence type="ECO:0000313" key="2">
    <source>
        <dbReference type="Proteomes" id="UP000735302"/>
    </source>
</evidence>
<dbReference type="Proteomes" id="UP000735302">
    <property type="component" value="Unassembled WGS sequence"/>
</dbReference>
<protein>
    <submittedName>
        <fullName evidence="1">Uncharacterized protein</fullName>
    </submittedName>
</protein>
<reference evidence="1 2" key="1">
    <citation type="journal article" date="2021" name="Elife">
        <title>Chloroplast acquisition without the gene transfer in kleptoplastic sea slugs, Plakobranchus ocellatus.</title>
        <authorList>
            <person name="Maeda T."/>
            <person name="Takahashi S."/>
            <person name="Yoshida T."/>
            <person name="Shimamura S."/>
            <person name="Takaki Y."/>
            <person name="Nagai Y."/>
            <person name="Toyoda A."/>
            <person name="Suzuki Y."/>
            <person name="Arimoto A."/>
            <person name="Ishii H."/>
            <person name="Satoh N."/>
            <person name="Nishiyama T."/>
            <person name="Hasebe M."/>
            <person name="Maruyama T."/>
            <person name="Minagawa J."/>
            <person name="Obokata J."/>
            <person name="Shigenobu S."/>
        </authorList>
    </citation>
    <scope>NUCLEOTIDE SEQUENCE [LARGE SCALE GENOMIC DNA]</scope>
</reference>
<accession>A0AAV4D278</accession>
<organism evidence="1 2">
    <name type="scientific">Plakobranchus ocellatus</name>
    <dbReference type="NCBI Taxonomy" id="259542"/>
    <lineage>
        <taxon>Eukaryota</taxon>
        <taxon>Metazoa</taxon>
        <taxon>Spiralia</taxon>
        <taxon>Lophotrochozoa</taxon>
        <taxon>Mollusca</taxon>
        <taxon>Gastropoda</taxon>
        <taxon>Heterobranchia</taxon>
        <taxon>Euthyneura</taxon>
        <taxon>Panpulmonata</taxon>
        <taxon>Sacoglossa</taxon>
        <taxon>Placobranchoidea</taxon>
        <taxon>Plakobranchidae</taxon>
        <taxon>Plakobranchus</taxon>
    </lineage>
</organism>